<accession>A0A0G0ZFB2</accession>
<gene>
    <name evidence="1" type="ORF">UU67_C0067G0006</name>
</gene>
<dbReference type="EMBL" id="LCBN01000067">
    <property type="protein sequence ID" value="KKS11693.1"/>
    <property type="molecule type" value="Genomic_DNA"/>
</dbReference>
<proteinExistence type="predicted"/>
<dbReference type="Proteomes" id="UP000034753">
    <property type="component" value="Unassembled WGS sequence"/>
</dbReference>
<protein>
    <submittedName>
        <fullName evidence="1">Uncharacterized protein</fullName>
    </submittedName>
</protein>
<dbReference type="AlphaFoldDB" id="A0A0G0ZFB2"/>
<reference evidence="1 2" key="1">
    <citation type="journal article" date="2015" name="Nature">
        <title>rRNA introns, odd ribosomes, and small enigmatic genomes across a large radiation of phyla.</title>
        <authorList>
            <person name="Brown C.T."/>
            <person name="Hug L.A."/>
            <person name="Thomas B.C."/>
            <person name="Sharon I."/>
            <person name="Castelle C.J."/>
            <person name="Singh A."/>
            <person name="Wilkins M.J."/>
            <person name="Williams K.H."/>
            <person name="Banfield J.F."/>
        </authorList>
    </citation>
    <scope>NUCLEOTIDE SEQUENCE [LARGE SCALE GENOMIC DNA]</scope>
</reference>
<name>A0A0G0ZFB2_9BACT</name>
<comment type="caution">
    <text evidence="1">The sequence shown here is derived from an EMBL/GenBank/DDBJ whole genome shotgun (WGS) entry which is preliminary data.</text>
</comment>
<evidence type="ECO:0000313" key="1">
    <source>
        <dbReference type="EMBL" id="KKS11693.1"/>
    </source>
</evidence>
<evidence type="ECO:0000313" key="2">
    <source>
        <dbReference type="Proteomes" id="UP000034753"/>
    </source>
</evidence>
<sequence length="120" mass="14248">MQFTYEFKIILSEYEEGKLKLLSDKWQKWTGSEDRGDIEIFVTYHFFSNLDEMLFANEGAVNSFAIYGGARDIITLYELAEKKSIFSRKDTIDYLKKLENEKYRTKYIPKLIESFSLLLQ</sequence>
<organism evidence="1 2">
    <name type="scientific">Candidatus Daviesbacteria bacterium GW2011_GWB1_41_5</name>
    <dbReference type="NCBI Taxonomy" id="1618429"/>
    <lineage>
        <taxon>Bacteria</taxon>
        <taxon>Candidatus Daviesiibacteriota</taxon>
    </lineage>
</organism>